<dbReference type="PANTHER" id="PTHR23090">
    <property type="entry name" value="NH 3 /GLUTAMINE-DEPENDENT NAD + SYNTHETASE"/>
    <property type="match status" value="1"/>
</dbReference>
<reference evidence="13" key="1">
    <citation type="submission" date="2016-06" db="EMBL/GenBank/DDBJ databases">
        <authorList>
            <person name="Varghese N."/>
            <person name="Submissions Spin"/>
        </authorList>
    </citation>
    <scope>NUCLEOTIDE SEQUENCE [LARGE SCALE GENOMIC DNA]</scope>
    <source>
        <strain evidence="13">DSM 45246</strain>
    </source>
</reference>
<dbReference type="RefSeq" id="WP_091268380.1">
    <property type="nucleotide sequence ID" value="NZ_FMCS01000009.1"/>
</dbReference>
<feature type="binding site" evidence="8">
    <location>
        <position position="217"/>
    </location>
    <ligand>
        <name>ATP</name>
        <dbReference type="ChEBI" id="CHEBI:30616"/>
    </ligand>
</feature>
<comment type="pathway">
    <text evidence="8">Cofactor biosynthesis; NAD(+) biosynthesis; NAD(+) from deamido-NAD(+) (ammonia route): step 1/1.</text>
</comment>
<comment type="subunit">
    <text evidence="8">Homodimer.</text>
</comment>
<dbReference type="InterPro" id="IPR014729">
    <property type="entry name" value="Rossmann-like_a/b/a_fold"/>
</dbReference>
<keyword evidence="2 8" id="KW-0436">Ligase</keyword>
<feature type="domain" description="NAD/GMP synthase" evidence="11">
    <location>
        <begin position="27"/>
        <end position="271"/>
    </location>
</feature>
<accession>A0A1C4YTJ9</accession>
<dbReference type="InterPro" id="IPR022926">
    <property type="entry name" value="NH(3)-dep_NAD(+)_synth"/>
</dbReference>
<evidence type="ECO:0000256" key="5">
    <source>
        <dbReference type="ARBA" id="ARBA00022840"/>
    </source>
</evidence>
<dbReference type="UniPathway" id="UPA00253">
    <property type="reaction ID" value="UER00333"/>
</dbReference>
<feature type="binding site" description="in other chain" evidence="8">
    <location>
        <position position="146"/>
    </location>
    <ligand>
        <name>deamido-NAD(+)</name>
        <dbReference type="ChEBI" id="CHEBI:58437"/>
        <note>ligand shared between two neighboring subunits</note>
    </ligand>
</feature>
<dbReference type="EMBL" id="FMCS01000009">
    <property type="protein sequence ID" value="SCF23984.1"/>
    <property type="molecule type" value="Genomic_DNA"/>
</dbReference>
<dbReference type="NCBIfam" id="NF001979">
    <property type="entry name" value="PRK00768.1"/>
    <property type="match status" value="1"/>
</dbReference>
<evidence type="ECO:0000313" key="12">
    <source>
        <dbReference type="EMBL" id="SCF23984.1"/>
    </source>
</evidence>
<sequence>MTDVMSTQQRIAEELRVPATFDAAEEIERRVVFLADRLVDTGLTTLVLGISGGVDSTTAGRLCQLAAERARAAGHPAVFVAMRLPYGVQADEHHAQRALEFIRPDRLLTVDVKPAADAALDALVAGGLTFRDAAQQDFVLGNVKARQRMIAQYAVAGAEGGLVVGTDHAAEAVTGFFTKHGDGAADLVPLTGLTKRRVRALAAALGAPAELVGKAPTADLESLAPGKLDEDALGLAYEHIDDYLEGRPVPAEVEAALVDRYRATEHKRQLPVAP</sequence>
<dbReference type="NCBIfam" id="TIGR00552">
    <property type="entry name" value="nadE"/>
    <property type="match status" value="1"/>
</dbReference>
<evidence type="ECO:0000256" key="10">
    <source>
        <dbReference type="RuleBase" id="RU003812"/>
    </source>
</evidence>
<dbReference type="EC" id="6.3.1.5" evidence="8 10"/>
<feature type="binding site" evidence="8">
    <location>
        <begin position="49"/>
        <end position="56"/>
    </location>
    <ligand>
        <name>ATP</name>
        <dbReference type="ChEBI" id="CHEBI:30616"/>
    </ligand>
</feature>
<dbReference type="GO" id="GO:0005524">
    <property type="term" value="F:ATP binding"/>
    <property type="evidence" value="ECO:0007669"/>
    <property type="project" value="UniProtKB-UniRule"/>
</dbReference>
<dbReference type="InterPro" id="IPR003694">
    <property type="entry name" value="NAD_synthase"/>
</dbReference>
<evidence type="ECO:0000313" key="13">
    <source>
        <dbReference type="Proteomes" id="UP000199629"/>
    </source>
</evidence>
<dbReference type="GO" id="GO:0008795">
    <property type="term" value="F:NAD+ synthase activity"/>
    <property type="evidence" value="ECO:0007669"/>
    <property type="project" value="UniProtKB-UniRule"/>
</dbReference>
<dbReference type="SUPFAM" id="SSF52402">
    <property type="entry name" value="Adenine nucleotide alpha hydrolases-like"/>
    <property type="match status" value="1"/>
</dbReference>
<keyword evidence="5 8" id="KW-0067">ATP-binding</keyword>
<organism evidence="12 13">
    <name type="scientific">Micromonospora chaiyaphumensis</name>
    <dbReference type="NCBI Taxonomy" id="307119"/>
    <lineage>
        <taxon>Bacteria</taxon>
        <taxon>Bacillati</taxon>
        <taxon>Actinomycetota</taxon>
        <taxon>Actinomycetes</taxon>
        <taxon>Micromonosporales</taxon>
        <taxon>Micromonosporaceae</taxon>
        <taxon>Micromonospora</taxon>
    </lineage>
</organism>
<feature type="binding site" description="in other chain" evidence="8">
    <location>
        <position position="179"/>
    </location>
    <ligand>
        <name>deamido-NAD(+)</name>
        <dbReference type="ChEBI" id="CHEBI:58437"/>
        <note>ligand shared between two neighboring subunits</note>
    </ligand>
</feature>
<protein>
    <recommendedName>
        <fullName evidence="8 10">NH(3)-dependent NAD(+) synthetase</fullName>
        <ecNumber evidence="8 10">6.3.1.5</ecNumber>
    </recommendedName>
</protein>
<comment type="similarity">
    <text evidence="1 8 9">Belongs to the NAD synthetase family.</text>
</comment>
<feature type="binding site" evidence="8">
    <location>
        <position position="171"/>
    </location>
    <ligand>
        <name>Mg(2+)</name>
        <dbReference type="ChEBI" id="CHEBI:18420"/>
    </ligand>
</feature>
<evidence type="ECO:0000256" key="9">
    <source>
        <dbReference type="RuleBase" id="RU003811"/>
    </source>
</evidence>
<evidence type="ECO:0000259" key="11">
    <source>
        <dbReference type="Pfam" id="PF02540"/>
    </source>
</evidence>
<keyword evidence="4 8" id="KW-0547">Nucleotide-binding</keyword>
<keyword evidence="3 8" id="KW-0479">Metal-binding</keyword>
<dbReference type="Pfam" id="PF02540">
    <property type="entry name" value="NAD_synthase"/>
    <property type="match status" value="1"/>
</dbReference>
<feature type="binding site" evidence="8">
    <location>
        <position position="55"/>
    </location>
    <ligand>
        <name>Mg(2+)</name>
        <dbReference type="ChEBI" id="CHEBI:18420"/>
    </ligand>
</feature>
<dbReference type="Gene3D" id="3.40.50.620">
    <property type="entry name" value="HUPs"/>
    <property type="match status" value="1"/>
</dbReference>
<evidence type="ECO:0000256" key="4">
    <source>
        <dbReference type="ARBA" id="ARBA00022741"/>
    </source>
</evidence>
<keyword evidence="13" id="KW-1185">Reference proteome</keyword>
<evidence type="ECO:0000256" key="1">
    <source>
        <dbReference type="ARBA" id="ARBA00005859"/>
    </source>
</evidence>
<keyword evidence="7 8" id="KW-0520">NAD</keyword>
<dbReference type="HAMAP" id="MF_00193">
    <property type="entry name" value="NadE_ammonia_dep"/>
    <property type="match status" value="1"/>
</dbReference>
<dbReference type="PANTHER" id="PTHR23090:SF7">
    <property type="entry name" value="NH(3)-DEPENDENT NAD(+) SYNTHETASE"/>
    <property type="match status" value="1"/>
</dbReference>
<evidence type="ECO:0000256" key="2">
    <source>
        <dbReference type="ARBA" id="ARBA00022598"/>
    </source>
</evidence>
<feature type="binding site" description="in other chain" evidence="8">
    <location>
        <begin position="266"/>
        <end position="267"/>
    </location>
    <ligand>
        <name>deamido-NAD(+)</name>
        <dbReference type="ChEBI" id="CHEBI:58437"/>
        <note>ligand shared between two neighboring subunits</note>
    </ligand>
</feature>
<dbReference type="Proteomes" id="UP000199629">
    <property type="component" value="Unassembled WGS sequence"/>
</dbReference>
<evidence type="ECO:0000256" key="3">
    <source>
        <dbReference type="ARBA" id="ARBA00022723"/>
    </source>
</evidence>
<dbReference type="GO" id="GO:0009435">
    <property type="term" value="P:NAD+ biosynthetic process"/>
    <property type="evidence" value="ECO:0007669"/>
    <property type="project" value="UniProtKB-UniRule"/>
</dbReference>
<feature type="binding site" evidence="8">
    <location>
        <position position="166"/>
    </location>
    <ligand>
        <name>ATP</name>
        <dbReference type="ChEBI" id="CHEBI:30616"/>
    </ligand>
</feature>
<proteinExistence type="inferred from homology"/>
<name>A0A1C4YTJ9_9ACTN</name>
<dbReference type="GO" id="GO:0005737">
    <property type="term" value="C:cytoplasm"/>
    <property type="evidence" value="ECO:0007669"/>
    <property type="project" value="InterPro"/>
</dbReference>
<evidence type="ECO:0000256" key="6">
    <source>
        <dbReference type="ARBA" id="ARBA00022842"/>
    </source>
</evidence>
<feature type="binding site" evidence="8">
    <location>
        <position position="195"/>
    </location>
    <ligand>
        <name>ATP</name>
        <dbReference type="ChEBI" id="CHEBI:30616"/>
    </ligand>
</feature>
<dbReference type="CDD" id="cd00553">
    <property type="entry name" value="NAD_synthase"/>
    <property type="match status" value="1"/>
</dbReference>
<comment type="catalytic activity">
    <reaction evidence="8 10">
        <text>deamido-NAD(+) + NH4(+) + ATP = AMP + diphosphate + NAD(+) + H(+)</text>
        <dbReference type="Rhea" id="RHEA:21188"/>
        <dbReference type="ChEBI" id="CHEBI:15378"/>
        <dbReference type="ChEBI" id="CHEBI:28938"/>
        <dbReference type="ChEBI" id="CHEBI:30616"/>
        <dbReference type="ChEBI" id="CHEBI:33019"/>
        <dbReference type="ChEBI" id="CHEBI:57540"/>
        <dbReference type="ChEBI" id="CHEBI:58437"/>
        <dbReference type="ChEBI" id="CHEBI:456215"/>
        <dbReference type="EC" id="6.3.1.5"/>
    </reaction>
</comment>
<dbReference type="GO" id="GO:0004359">
    <property type="term" value="F:glutaminase activity"/>
    <property type="evidence" value="ECO:0007669"/>
    <property type="project" value="InterPro"/>
</dbReference>
<dbReference type="GO" id="GO:0046872">
    <property type="term" value="F:metal ion binding"/>
    <property type="evidence" value="ECO:0007669"/>
    <property type="project" value="UniProtKB-KW"/>
</dbReference>
<dbReference type="GO" id="GO:0003952">
    <property type="term" value="F:NAD+ synthase (glutamine-hydrolyzing) activity"/>
    <property type="evidence" value="ECO:0007669"/>
    <property type="project" value="InterPro"/>
</dbReference>
<feature type="binding site" evidence="8">
    <location>
        <position position="186"/>
    </location>
    <ligand>
        <name>deamido-NAD(+)</name>
        <dbReference type="ChEBI" id="CHEBI:58437"/>
        <note>ligand shared between two neighboring subunits</note>
    </ligand>
</feature>
<evidence type="ECO:0000256" key="7">
    <source>
        <dbReference type="ARBA" id="ARBA00023027"/>
    </source>
</evidence>
<keyword evidence="6 8" id="KW-0460">Magnesium</keyword>
<dbReference type="AlphaFoldDB" id="A0A1C4YTJ9"/>
<dbReference type="InterPro" id="IPR022310">
    <property type="entry name" value="NAD/GMP_synthase"/>
</dbReference>
<evidence type="ECO:0000256" key="8">
    <source>
        <dbReference type="HAMAP-Rule" id="MF_00193"/>
    </source>
</evidence>
<comment type="function">
    <text evidence="8">Catalyzes the ATP-dependent amidation of deamido-NAD to form NAD. Uses ammonia as a nitrogen source.</text>
</comment>
<gene>
    <name evidence="8" type="primary">nadE</name>
    <name evidence="12" type="ORF">GA0070214_109271</name>
</gene>